<dbReference type="GeneID" id="54561094"/>
<reference evidence="1" key="1">
    <citation type="journal article" date="2020" name="Stud. Mycol.">
        <title>101 Dothideomycetes genomes: a test case for predicting lifestyles and emergence of pathogens.</title>
        <authorList>
            <person name="Haridas S."/>
            <person name="Albert R."/>
            <person name="Binder M."/>
            <person name="Bloem J."/>
            <person name="Labutti K."/>
            <person name="Salamov A."/>
            <person name="Andreopoulos B."/>
            <person name="Baker S."/>
            <person name="Barry K."/>
            <person name="Bills G."/>
            <person name="Bluhm B."/>
            <person name="Cannon C."/>
            <person name="Castanera R."/>
            <person name="Culley D."/>
            <person name="Daum C."/>
            <person name="Ezra D."/>
            <person name="Gonzalez J."/>
            <person name="Henrissat B."/>
            <person name="Kuo A."/>
            <person name="Liang C."/>
            <person name="Lipzen A."/>
            <person name="Lutzoni F."/>
            <person name="Magnuson J."/>
            <person name="Mondo S."/>
            <person name="Nolan M."/>
            <person name="Ohm R."/>
            <person name="Pangilinan J."/>
            <person name="Park H.-J."/>
            <person name="Ramirez L."/>
            <person name="Alfaro M."/>
            <person name="Sun H."/>
            <person name="Tritt A."/>
            <person name="Yoshinaga Y."/>
            <person name="Zwiers L.-H."/>
            <person name="Turgeon B."/>
            <person name="Goodwin S."/>
            <person name="Spatafora J."/>
            <person name="Crous P."/>
            <person name="Grigoriev I."/>
        </authorList>
    </citation>
    <scope>NUCLEOTIDE SEQUENCE</scope>
    <source>
        <strain evidence="1">ATCC 36951</strain>
    </source>
</reference>
<sequence>MNPSPTLLDLPPALRIRILSYLLVRETDVETPSKKKNDPYNQYLHPFTFFIDRDRISKTPTARGYPGHTKQKASTRSEINDGVFLVCKAIREEALDVWFSHVTITFQEFSRQAKYLEGQPVCSSRGGPVATFGRADAIATLSHSDDESGWLSRVRRCEVRFTVETEWELRHFPSKLSLLMSNLNMQKMQRFRVVVRFVKTWFYHHRPHRAFSWRMAGVLRSRVEEQKGVGEATWRGVVREVEGLGLRRWEGMHEVFFWQTWEMAEGGLGSFEELGGVMGAVVRGSDTSGG</sequence>
<dbReference type="RefSeq" id="XP_033664878.1">
    <property type="nucleotide sequence ID" value="XM_033807822.1"/>
</dbReference>
<evidence type="ECO:0000313" key="2">
    <source>
        <dbReference type="Proteomes" id="UP000799537"/>
    </source>
</evidence>
<protein>
    <recommendedName>
        <fullName evidence="3">F-box domain-containing protein</fullName>
    </recommendedName>
</protein>
<dbReference type="AlphaFoldDB" id="A0A6A6CEB0"/>
<proteinExistence type="predicted"/>
<evidence type="ECO:0008006" key="3">
    <source>
        <dbReference type="Google" id="ProtNLM"/>
    </source>
</evidence>
<organism evidence="1 2">
    <name type="scientific">Zasmidium cellare ATCC 36951</name>
    <dbReference type="NCBI Taxonomy" id="1080233"/>
    <lineage>
        <taxon>Eukaryota</taxon>
        <taxon>Fungi</taxon>
        <taxon>Dikarya</taxon>
        <taxon>Ascomycota</taxon>
        <taxon>Pezizomycotina</taxon>
        <taxon>Dothideomycetes</taxon>
        <taxon>Dothideomycetidae</taxon>
        <taxon>Mycosphaerellales</taxon>
        <taxon>Mycosphaerellaceae</taxon>
        <taxon>Zasmidium</taxon>
    </lineage>
</organism>
<dbReference type="Proteomes" id="UP000799537">
    <property type="component" value="Unassembled WGS sequence"/>
</dbReference>
<gene>
    <name evidence="1" type="ORF">M409DRAFT_25763</name>
</gene>
<dbReference type="EMBL" id="ML993606">
    <property type="protein sequence ID" value="KAF2163989.1"/>
    <property type="molecule type" value="Genomic_DNA"/>
</dbReference>
<accession>A0A6A6CEB0</accession>
<evidence type="ECO:0000313" key="1">
    <source>
        <dbReference type="EMBL" id="KAF2163989.1"/>
    </source>
</evidence>
<name>A0A6A6CEB0_ZASCE</name>
<keyword evidence="2" id="KW-1185">Reference proteome</keyword>